<proteinExistence type="inferred from homology"/>
<comment type="similarity">
    <text evidence="12">Belongs to the helicase family. PriA subfamily.</text>
</comment>
<dbReference type="InterPro" id="IPR005259">
    <property type="entry name" value="PriA"/>
</dbReference>
<evidence type="ECO:0000256" key="7">
    <source>
        <dbReference type="ARBA" id="ARBA00022833"/>
    </source>
</evidence>
<evidence type="ECO:0000256" key="11">
    <source>
        <dbReference type="ARBA" id="ARBA00048988"/>
    </source>
</evidence>
<dbReference type="Gene3D" id="3.40.50.300">
    <property type="entry name" value="P-loop containing nucleotide triphosphate hydrolases"/>
    <property type="match status" value="2"/>
</dbReference>
<dbReference type="EMBL" id="JALBUR010000005">
    <property type="protein sequence ID" value="MDX8419117.1"/>
    <property type="molecule type" value="Genomic_DNA"/>
</dbReference>
<keyword evidence="5 12" id="KW-0378">Hydrolase</keyword>
<reference evidence="14 15" key="1">
    <citation type="submission" date="2022-03" db="EMBL/GenBank/DDBJ databases">
        <title>Novel taxa within the pig intestine.</title>
        <authorList>
            <person name="Wylensek D."/>
            <person name="Bishof K."/>
            <person name="Afrizal A."/>
            <person name="Clavel T."/>
        </authorList>
    </citation>
    <scope>NUCLEOTIDE SEQUENCE [LARGE SCALE GENOMIC DNA]</scope>
    <source>
        <strain evidence="14 15">CLA-KB-P133</strain>
    </source>
</reference>
<dbReference type="GO" id="GO:0006302">
    <property type="term" value="P:double-strand break repair"/>
    <property type="evidence" value="ECO:0007669"/>
    <property type="project" value="InterPro"/>
</dbReference>
<evidence type="ECO:0000259" key="13">
    <source>
        <dbReference type="PROSITE" id="PS51192"/>
    </source>
</evidence>
<comment type="subunit">
    <text evidence="12">Component of the replication restart primosome.</text>
</comment>
<name>A0AB35U5P9_9FIRM</name>
<dbReference type="Pfam" id="PF00270">
    <property type="entry name" value="DEAD"/>
    <property type="match status" value="1"/>
</dbReference>
<dbReference type="InterPro" id="IPR001650">
    <property type="entry name" value="Helicase_C-like"/>
</dbReference>
<dbReference type="GO" id="GO:0016787">
    <property type="term" value="F:hydrolase activity"/>
    <property type="evidence" value="ECO:0007669"/>
    <property type="project" value="UniProtKB-KW"/>
</dbReference>
<feature type="binding site" evidence="12">
    <location>
        <position position="462"/>
    </location>
    <ligand>
        <name>Zn(2+)</name>
        <dbReference type="ChEBI" id="CHEBI:29105"/>
        <label>2</label>
    </ligand>
</feature>
<keyword evidence="1 12" id="KW-0639">Primosome</keyword>
<feature type="binding site" evidence="12">
    <location>
        <position position="475"/>
    </location>
    <ligand>
        <name>Zn(2+)</name>
        <dbReference type="ChEBI" id="CHEBI:29105"/>
        <label>1</label>
    </ligand>
</feature>
<evidence type="ECO:0000256" key="4">
    <source>
        <dbReference type="ARBA" id="ARBA00022741"/>
    </source>
</evidence>
<dbReference type="Pfam" id="PF00271">
    <property type="entry name" value="Helicase_C"/>
    <property type="match status" value="1"/>
</dbReference>
<evidence type="ECO:0000256" key="12">
    <source>
        <dbReference type="HAMAP-Rule" id="MF_00983"/>
    </source>
</evidence>
<comment type="function">
    <text evidence="12">Initiates the restart of stalled replication forks, which reloads the replicative helicase on sites other than the origin of replication. Recognizes and binds to abandoned replication forks and remodels them to uncover a helicase loading site. Promotes assembly of the primosome at these replication forks.</text>
</comment>
<feature type="binding site" evidence="12">
    <location>
        <position position="435"/>
    </location>
    <ligand>
        <name>Zn(2+)</name>
        <dbReference type="ChEBI" id="CHEBI:29105"/>
        <label>1</label>
    </ligand>
</feature>
<dbReference type="InterPro" id="IPR027417">
    <property type="entry name" value="P-loop_NTPase"/>
</dbReference>
<comment type="caution">
    <text evidence="14">The sequence shown here is derived from an EMBL/GenBank/DDBJ whole genome shotgun (WGS) entry which is preliminary data.</text>
</comment>
<keyword evidence="6 12" id="KW-0347">Helicase</keyword>
<feature type="domain" description="Helicase ATP-binding" evidence="13">
    <location>
        <begin position="208"/>
        <end position="374"/>
    </location>
</feature>
<dbReference type="InterPro" id="IPR014001">
    <property type="entry name" value="Helicase_ATP-bd"/>
</dbReference>
<evidence type="ECO:0000313" key="14">
    <source>
        <dbReference type="EMBL" id="MDX8419117.1"/>
    </source>
</evidence>
<evidence type="ECO:0000256" key="3">
    <source>
        <dbReference type="ARBA" id="ARBA00022723"/>
    </source>
</evidence>
<keyword evidence="3 12" id="KW-0479">Metal-binding</keyword>
<dbReference type="CDD" id="cd18804">
    <property type="entry name" value="SF2_C_priA"/>
    <property type="match status" value="1"/>
</dbReference>
<evidence type="ECO:0000256" key="9">
    <source>
        <dbReference type="ARBA" id="ARBA00023125"/>
    </source>
</evidence>
<evidence type="ECO:0000256" key="6">
    <source>
        <dbReference type="ARBA" id="ARBA00022806"/>
    </source>
</evidence>
<evidence type="ECO:0000256" key="10">
    <source>
        <dbReference type="ARBA" id="ARBA00023235"/>
    </source>
</evidence>
<dbReference type="InterPro" id="IPR041222">
    <property type="entry name" value="PriA_3primeBD"/>
</dbReference>
<feature type="binding site" evidence="12">
    <location>
        <position position="478"/>
    </location>
    <ligand>
        <name>Zn(2+)</name>
        <dbReference type="ChEBI" id="CHEBI:29105"/>
        <label>1</label>
    </ligand>
</feature>
<dbReference type="GO" id="GO:0006270">
    <property type="term" value="P:DNA replication initiation"/>
    <property type="evidence" value="ECO:0007669"/>
    <property type="project" value="TreeGrafter"/>
</dbReference>
<dbReference type="GO" id="GO:0003677">
    <property type="term" value="F:DNA binding"/>
    <property type="evidence" value="ECO:0007669"/>
    <property type="project" value="UniProtKB-UniRule"/>
</dbReference>
<dbReference type="Pfam" id="PF18074">
    <property type="entry name" value="PriA_C"/>
    <property type="match status" value="1"/>
</dbReference>
<dbReference type="RefSeq" id="WP_370595638.1">
    <property type="nucleotide sequence ID" value="NZ_JALBUR010000005.1"/>
</dbReference>
<feature type="binding site" evidence="12">
    <location>
        <position position="438"/>
    </location>
    <ligand>
        <name>Zn(2+)</name>
        <dbReference type="ChEBI" id="CHEBI:29105"/>
        <label>1</label>
    </ligand>
</feature>
<dbReference type="Gene3D" id="3.40.1440.60">
    <property type="entry name" value="PriA, 3(prime) DNA-binding domain"/>
    <property type="match status" value="1"/>
</dbReference>
<feature type="binding site" evidence="12">
    <location>
        <position position="447"/>
    </location>
    <ligand>
        <name>Zn(2+)</name>
        <dbReference type="ChEBI" id="CHEBI:29105"/>
        <label>2</label>
    </ligand>
</feature>
<keyword evidence="2 12" id="KW-0235">DNA replication</keyword>
<dbReference type="SMART" id="SM00490">
    <property type="entry name" value="HELICc"/>
    <property type="match status" value="1"/>
</dbReference>
<dbReference type="NCBIfam" id="TIGR00595">
    <property type="entry name" value="priA"/>
    <property type="match status" value="1"/>
</dbReference>
<comment type="cofactor">
    <cofactor evidence="12">
        <name>Zn(2+)</name>
        <dbReference type="ChEBI" id="CHEBI:29105"/>
    </cofactor>
    <text evidence="12">Binds 2 zinc ions per subunit.</text>
</comment>
<keyword evidence="15" id="KW-1185">Reference proteome</keyword>
<dbReference type="HAMAP" id="MF_00983">
    <property type="entry name" value="PriA"/>
    <property type="match status" value="1"/>
</dbReference>
<feature type="binding site" evidence="12">
    <location>
        <position position="465"/>
    </location>
    <ligand>
        <name>Zn(2+)</name>
        <dbReference type="ChEBI" id="CHEBI:29105"/>
        <label>2</label>
    </ligand>
</feature>
<dbReference type="PANTHER" id="PTHR30580:SF1">
    <property type="entry name" value="COMF OPERON PROTEIN 1"/>
    <property type="match status" value="1"/>
</dbReference>
<keyword evidence="9 12" id="KW-0238">DNA-binding</keyword>
<dbReference type="Pfam" id="PF17764">
    <property type="entry name" value="PriA_3primeBD"/>
    <property type="match status" value="1"/>
</dbReference>
<dbReference type="InterPro" id="IPR040498">
    <property type="entry name" value="PriA_CRR"/>
</dbReference>
<keyword evidence="8 12" id="KW-0067">ATP-binding</keyword>
<dbReference type="InterPro" id="IPR041236">
    <property type="entry name" value="PriA_C"/>
</dbReference>
<dbReference type="GO" id="GO:0006310">
    <property type="term" value="P:DNA recombination"/>
    <property type="evidence" value="ECO:0007669"/>
    <property type="project" value="InterPro"/>
</dbReference>
<keyword evidence="4 12" id="KW-0547">Nucleotide-binding</keyword>
<dbReference type="Proteomes" id="UP001286174">
    <property type="component" value="Unassembled WGS sequence"/>
</dbReference>
<dbReference type="InterPro" id="IPR042115">
    <property type="entry name" value="PriA_3primeBD_sf"/>
</dbReference>
<dbReference type="InterPro" id="IPR011545">
    <property type="entry name" value="DEAD/DEAH_box_helicase_dom"/>
</dbReference>
<comment type="catalytic activity">
    <reaction evidence="11 12">
        <text>ATP + H2O = ADP + phosphate + H(+)</text>
        <dbReference type="Rhea" id="RHEA:13065"/>
        <dbReference type="ChEBI" id="CHEBI:15377"/>
        <dbReference type="ChEBI" id="CHEBI:15378"/>
        <dbReference type="ChEBI" id="CHEBI:30616"/>
        <dbReference type="ChEBI" id="CHEBI:43474"/>
        <dbReference type="ChEBI" id="CHEBI:456216"/>
        <dbReference type="EC" id="5.6.2.4"/>
    </reaction>
</comment>
<keyword evidence="10 12" id="KW-0413">Isomerase</keyword>
<dbReference type="Pfam" id="PF18319">
    <property type="entry name" value="Zn_ribbon_PriA"/>
    <property type="match status" value="1"/>
</dbReference>
<dbReference type="GO" id="GO:0008270">
    <property type="term" value="F:zinc ion binding"/>
    <property type="evidence" value="ECO:0007669"/>
    <property type="project" value="UniProtKB-UniRule"/>
</dbReference>
<dbReference type="FunFam" id="3.40.50.300:FF:000489">
    <property type="entry name" value="Primosome assembly protein PriA"/>
    <property type="match status" value="1"/>
</dbReference>
<evidence type="ECO:0000256" key="1">
    <source>
        <dbReference type="ARBA" id="ARBA00022515"/>
    </source>
</evidence>
<gene>
    <name evidence="12 14" type="primary">priA</name>
    <name evidence="14" type="ORF">MOZ60_03300</name>
</gene>
<keyword evidence="7 12" id="KW-0862">Zinc</keyword>
<feature type="binding site" evidence="12">
    <location>
        <position position="444"/>
    </location>
    <ligand>
        <name>Zn(2+)</name>
        <dbReference type="ChEBI" id="CHEBI:29105"/>
        <label>2</label>
    </ligand>
</feature>
<evidence type="ECO:0000256" key="8">
    <source>
        <dbReference type="ARBA" id="ARBA00022840"/>
    </source>
</evidence>
<dbReference type="EC" id="5.6.2.4" evidence="12"/>
<organism evidence="14 15">
    <name type="scientific">Grylomicrobium aquisgranensis</name>
    <dbReference type="NCBI Taxonomy" id="2926318"/>
    <lineage>
        <taxon>Bacteria</taxon>
        <taxon>Bacillati</taxon>
        <taxon>Bacillota</taxon>
        <taxon>Erysipelotrichia</taxon>
        <taxon>Erysipelotrichales</taxon>
        <taxon>Erysipelotrichaceae</taxon>
        <taxon>Grylomicrobium</taxon>
    </lineage>
</organism>
<dbReference type="PROSITE" id="PS51192">
    <property type="entry name" value="HELICASE_ATP_BIND_1"/>
    <property type="match status" value="1"/>
</dbReference>
<evidence type="ECO:0000256" key="5">
    <source>
        <dbReference type="ARBA" id="ARBA00022801"/>
    </source>
</evidence>
<accession>A0AB35U5P9</accession>
<evidence type="ECO:0000256" key="2">
    <source>
        <dbReference type="ARBA" id="ARBA00022705"/>
    </source>
</evidence>
<sequence>MRILECWIEHPVRSIDRTFTYLCTEEVQPLCRVMVDFNHRRTIGFVESVRETDETPDEIARRLGYQVKMVSSVLDHEPLLSEELHDLAFAMKEMTLSPTISCFACMLPGIIKPSLSSSEKRAVTERWVSVSDQETSLTPKQLEAWQYVQAAGRMPYHQLRRKYPNQARKLIELGALRIEERQRQSEEIDVQCKPGLQLTPAQQNAMDQILSHPEGVTLLRGATGSGKTEIYLHLAAKQLSCGRQVLILVPEISLTPQMVERVTSRFGNAAAIYHSGLNAQQKYEQYLKVRSGRAGIVVGTRSAVFLPFANLGLIVMDEEHDGSYKQDSMPAYHCRDIAIWRGKYHHCMVLLGSATPSLDSYARALRGVYHLVELDERINQTPARVSIIDMKQEIRKGGDGIISRPLQEKMAAVLAAKKRVILMLNRRGYSPQLRCRSCGEVILCPHCELAMAYHRDERLLKCHACGTVMKVPPRCPSCKAQDGFMTYGFGTEKLEEEVHRLFPDARTIRMDADTTSHKDAHQKLLAAFGRGEADILLGTQMIAKGLDYPDVTLVGVINGDAGMARNDFRSCESAFDLLMQAAGRSGRGEDAGEAVYQVFDPDHYAVQCAARQDYRSFFQHEMQFRHAGQYPPYTYLISLTVASANERQAMQDAVWLRDHLHGNYKTIGVISLLKLRDQFRCRVILKGKNLDEMRHDTAALLQSDGTGRINRIKVDVNPLVLE</sequence>
<dbReference type="GO" id="GO:0005524">
    <property type="term" value="F:ATP binding"/>
    <property type="evidence" value="ECO:0007669"/>
    <property type="project" value="UniProtKB-UniRule"/>
</dbReference>
<dbReference type="SUPFAM" id="SSF52540">
    <property type="entry name" value="P-loop containing nucleoside triphosphate hydrolases"/>
    <property type="match status" value="2"/>
</dbReference>
<dbReference type="CDD" id="cd17929">
    <property type="entry name" value="DEXHc_priA"/>
    <property type="match status" value="1"/>
</dbReference>
<dbReference type="SMART" id="SM00487">
    <property type="entry name" value="DEXDc"/>
    <property type="match status" value="1"/>
</dbReference>
<evidence type="ECO:0000313" key="15">
    <source>
        <dbReference type="Proteomes" id="UP001286174"/>
    </source>
</evidence>
<dbReference type="GO" id="GO:0043138">
    <property type="term" value="F:3'-5' DNA helicase activity"/>
    <property type="evidence" value="ECO:0007669"/>
    <property type="project" value="UniProtKB-EC"/>
</dbReference>
<dbReference type="AlphaFoldDB" id="A0AB35U5P9"/>
<protein>
    <recommendedName>
        <fullName evidence="12">Replication restart protein PriA</fullName>
    </recommendedName>
    <alternativeName>
        <fullName evidence="12">ATP-dependent DNA helicase PriA</fullName>
        <ecNumber evidence="12">5.6.2.4</ecNumber>
    </alternativeName>
    <alternativeName>
        <fullName evidence="12">DNA 3'-5' helicase PriA</fullName>
    </alternativeName>
</protein>
<comment type="catalytic activity">
    <reaction evidence="12">
        <text>Couples ATP hydrolysis with the unwinding of duplex DNA by translocating in the 3'-5' direction.</text>
        <dbReference type="EC" id="5.6.2.4"/>
    </reaction>
</comment>
<dbReference type="PANTHER" id="PTHR30580">
    <property type="entry name" value="PRIMOSOMAL PROTEIN N"/>
    <property type="match status" value="1"/>
</dbReference>
<dbReference type="GO" id="GO:1990077">
    <property type="term" value="C:primosome complex"/>
    <property type="evidence" value="ECO:0007669"/>
    <property type="project" value="UniProtKB-UniRule"/>
</dbReference>
<dbReference type="GO" id="GO:0006269">
    <property type="term" value="P:DNA replication, synthesis of primer"/>
    <property type="evidence" value="ECO:0007669"/>
    <property type="project" value="UniProtKB-KW"/>
</dbReference>